<evidence type="ECO:0000313" key="3">
    <source>
        <dbReference type="EMBL" id="MFC7153599.1"/>
    </source>
</evidence>
<evidence type="ECO:0000313" key="4">
    <source>
        <dbReference type="Proteomes" id="UP001596378"/>
    </source>
</evidence>
<dbReference type="PANTHER" id="PTHR43649:SF12">
    <property type="entry name" value="DIACETYLCHITOBIOSE BINDING PROTEIN DASA"/>
    <property type="match status" value="1"/>
</dbReference>
<sequence length="457" mass="49576">MRKLVSKKGLWTGMASLVLVMGALAGCSGGNNGSSGAGDAGAQPSSPSSSVGSGAPAASGNPVKLKMWGGVPPESGPQAVVDNWNKEHPDIQVEYVRFVNDDEGNLKLDTAMMTGQDVDLFVNYTISQTAKRVEAGLALDLSAFADYNIGEKMGSDAESWTIDGKYYGVPTTKSPFFVALNKEALEAAHLPIPTDWTWDDLREYAKKLKTGDGYGFIQHTEPYVDPIDSVLSQEGYTKSDGTSNLDHPLVRKWLETLNAMMHEDGSTPPLGEQLTSKMPVEQEFLSGKVPMLNIGAWLLRSSNNFTDFPRDFTVAFAPVPRLADSASDYVTRGGLGDYISINAKSKNQAAAWEFLKWYADGGMAPMAAGGRLPASKDADQASALENLLGDKSDTYDQASLTYVMFDNKTPTYVRSLAQEVMDARSQEYEKYFLGTQSLDDTIAAMASRHNDYLKQNQ</sequence>
<dbReference type="PANTHER" id="PTHR43649">
    <property type="entry name" value="ARABINOSE-BINDING PROTEIN-RELATED"/>
    <property type="match status" value="1"/>
</dbReference>
<feature type="region of interest" description="Disordered" evidence="1">
    <location>
        <begin position="33"/>
        <end position="64"/>
    </location>
</feature>
<evidence type="ECO:0000256" key="2">
    <source>
        <dbReference type="SAM" id="SignalP"/>
    </source>
</evidence>
<dbReference type="InterPro" id="IPR006059">
    <property type="entry name" value="SBP"/>
</dbReference>
<keyword evidence="4" id="KW-1185">Reference proteome</keyword>
<gene>
    <name evidence="3" type="ORF">ACFQMJ_34160</name>
</gene>
<dbReference type="Pfam" id="PF01547">
    <property type="entry name" value="SBP_bac_1"/>
    <property type="match status" value="1"/>
</dbReference>
<dbReference type="Gene3D" id="3.40.190.10">
    <property type="entry name" value="Periplasmic binding protein-like II"/>
    <property type="match status" value="1"/>
</dbReference>
<dbReference type="EMBL" id="JBHTAI010000038">
    <property type="protein sequence ID" value="MFC7153599.1"/>
    <property type="molecule type" value="Genomic_DNA"/>
</dbReference>
<organism evidence="3 4">
    <name type="scientific">Cohnella cellulosilytica</name>
    <dbReference type="NCBI Taxonomy" id="986710"/>
    <lineage>
        <taxon>Bacteria</taxon>
        <taxon>Bacillati</taxon>
        <taxon>Bacillota</taxon>
        <taxon>Bacilli</taxon>
        <taxon>Bacillales</taxon>
        <taxon>Paenibacillaceae</taxon>
        <taxon>Cohnella</taxon>
    </lineage>
</organism>
<name>A0ABW2FNR6_9BACL</name>
<evidence type="ECO:0000256" key="1">
    <source>
        <dbReference type="SAM" id="MobiDB-lite"/>
    </source>
</evidence>
<proteinExistence type="predicted"/>
<comment type="caution">
    <text evidence="3">The sequence shown here is derived from an EMBL/GenBank/DDBJ whole genome shotgun (WGS) entry which is preliminary data.</text>
</comment>
<dbReference type="PROSITE" id="PS51257">
    <property type="entry name" value="PROKAR_LIPOPROTEIN"/>
    <property type="match status" value="1"/>
</dbReference>
<dbReference type="SUPFAM" id="SSF53850">
    <property type="entry name" value="Periplasmic binding protein-like II"/>
    <property type="match status" value="1"/>
</dbReference>
<feature type="chain" id="PRO_5047226151" evidence="2">
    <location>
        <begin position="26"/>
        <end position="457"/>
    </location>
</feature>
<feature type="signal peptide" evidence="2">
    <location>
        <begin position="1"/>
        <end position="25"/>
    </location>
</feature>
<dbReference type="Proteomes" id="UP001596378">
    <property type="component" value="Unassembled WGS sequence"/>
</dbReference>
<feature type="compositionally biased region" description="Low complexity" evidence="1">
    <location>
        <begin position="40"/>
        <end position="61"/>
    </location>
</feature>
<accession>A0ABW2FNR6</accession>
<dbReference type="InterPro" id="IPR050490">
    <property type="entry name" value="Bact_solute-bd_prot1"/>
</dbReference>
<keyword evidence="2" id="KW-0732">Signal</keyword>
<protein>
    <submittedName>
        <fullName evidence="3">ABC transporter substrate-binding protein</fullName>
    </submittedName>
</protein>
<reference evidence="4" key="1">
    <citation type="journal article" date="2019" name="Int. J. Syst. Evol. Microbiol.">
        <title>The Global Catalogue of Microorganisms (GCM) 10K type strain sequencing project: providing services to taxonomists for standard genome sequencing and annotation.</title>
        <authorList>
            <consortium name="The Broad Institute Genomics Platform"/>
            <consortium name="The Broad Institute Genome Sequencing Center for Infectious Disease"/>
            <person name="Wu L."/>
            <person name="Ma J."/>
        </authorList>
    </citation>
    <scope>NUCLEOTIDE SEQUENCE [LARGE SCALE GENOMIC DNA]</scope>
    <source>
        <strain evidence="4">KCTC 12907</strain>
    </source>
</reference>
<dbReference type="RefSeq" id="WP_378050436.1">
    <property type="nucleotide sequence ID" value="NZ_JBHMDN010000026.1"/>
</dbReference>